<keyword evidence="4" id="KW-1185">Reference proteome</keyword>
<dbReference type="GO" id="GO:0005743">
    <property type="term" value="C:mitochondrial inner membrane"/>
    <property type="evidence" value="ECO:0007669"/>
    <property type="project" value="UniProtKB-SubCell"/>
</dbReference>
<name>A0A8X9A140_SALSN</name>
<dbReference type="PANTHER" id="PTHR36358:SF1">
    <property type="entry name" value="SUCCINATE DEHYDROGENASE SUBUNIT 4, MITOCHONDRIAL"/>
    <property type="match status" value="1"/>
</dbReference>
<dbReference type="GO" id="GO:0006099">
    <property type="term" value="P:tricarboxylic acid cycle"/>
    <property type="evidence" value="ECO:0007669"/>
    <property type="project" value="InterPro"/>
</dbReference>
<evidence type="ECO:0000313" key="4">
    <source>
        <dbReference type="Proteomes" id="UP000298416"/>
    </source>
</evidence>
<proteinExistence type="predicted"/>
<sequence>MPSSIEDPPDNCIVLRVFQFLFFLIRSEYDGEFQKRISGDLPEQIGDVSLPSVQRRPPDSPHSIRRLPIGYRAPPCPNVPHWQQHLFLYPVLCVMPQPRSIPPLLLFCPETDLIPGTRAIRSVLWHINDGMEEVLADYVHHEMTRTWISICLRLFVVIMTKDVVVAVADL</sequence>
<comment type="subunit">
    <text evidence="2">Component of complex II composed of eight subunits in plants: four classical SDH subunits SDH1, SDH2, SDH3 and SDH4 (a flavoprotein (FP), an iron-sulfur protein (IP), and a cytochrome b composed of a large and a small subunit.), as well as four subunits unknown in mitochondria from bacteria and heterotrophic eukaryotes.</text>
</comment>
<evidence type="ECO:0000313" key="3">
    <source>
        <dbReference type="EMBL" id="KAG6423941.1"/>
    </source>
</evidence>
<dbReference type="PANTHER" id="PTHR36358">
    <property type="entry name" value="SUCCINATE DEHYDROGENASE SUBUNIT 4, MITOCHONDRIAL"/>
    <property type="match status" value="1"/>
</dbReference>
<dbReference type="InterPro" id="IPR044963">
    <property type="entry name" value="SDH4"/>
</dbReference>
<dbReference type="EMBL" id="PNBA02000005">
    <property type="protein sequence ID" value="KAG6423941.1"/>
    <property type="molecule type" value="Genomic_DNA"/>
</dbReference>
<evidence type="ECO:0000256" key="2">
    <source>
        <dbReference type="ARBA" id="ARBA00011313"/>
    </source>
</evidence>
<dbReference type="AlphaFoldDB" id="A0A8X9A140"/>
<dbReference type="Proteomes" id="UP000298416">
    <property type="component" value="Unassembled WGS sequence"/>
</dbReference>
<gene>
    <name evidence="3" type="ORF">SASPL_114349</name>
</gene>
<comment type="caution">
    <text evidence="3">The sequence shown here is derived from an EMBL/GenBank/DDBJ whole genome shotgun (WGS) entry which is preliminary data.</text>
</comment>
<accession>A0A8X9A140</accession>
<evidence type="ECO:0000256" key="1">
    <source>
        <dbReference type="ARBA" id="ARBA00004434"/>
    </source>
</evidence>
<protein>
    <submittedName>
        <fullName evidence="3">Uncharacterized protein</fullName>
    </submittedName>
</protein>
<dbReference type="InterPro" id="IPR034804">
    <property type="entry name" value="SQR/QFR_C/D"/>
</dbReference>
<dbReference type="SUPFAM" id="SSF81343">
    <property type="entry name" value="Fumarate reductase respiratory complex transmembrane subunits"/>
    <property type="match status" value="1"/>
</dbReference>
<reference evidence="3" key="1">
    <citation type="submission" date="2018-01" db="EMBL/GenBank/DDBJ databases">
        <authorList>
            <person name="Mao J.F."/>
        </authorList>
    </citation>
    <scope>NUCLEOTIDE SEQUENCE</scope>
    <source>
        <strain evidence="3">Huo1</strain>
        <tissue evidence="3">Leaf</tissue>
    </source>
</reference>
<reference evidence="3" key="2">
    <citation type="submission" date="2020-08" db="EMBL/GenBank/DDBJ databases">
        <title>Plant Genome Project.</title>
        <authorList>
            <person name="Zhang R.-G."/>
        </authorList>
    </citation>
    <scope>NUCLEOTIDE SEQUENCE</scope>
    <source>
        <strain evidence="3">Huo1</strain>
        <tissue evidence="3">Leaf</tissue>
    </source>
</reference>
<dbReference type="GO" id="GO:0006121">
    <property type="term" value="P:mitochondrial electron transport, succinate to ubiquinone"/>
    <property type="evidence" value="ECO:0007669"/>
    <property type="project" value="InterPro"/>
</dbReference>
<organism evidence="3">
    <name type="scientific">Salvia splendens</name>
    <name type="common">Scarlet sage</name>
    <dbReference type="NCBI Taxonomy" id="180675"/>
    <lineage>
        <taxon>Eukaryota</taxon>
        <taxon>Viridiplantae</taxon>
        <taxon>Streptophyta</taxon>
        <taxon>Embryophyta</taxon>
        <taxon>Tracheophyta</taxon>
        <taxon>Spermatophyta</taxon>
        <taxon>Magnoliopsida</taxon>
        <taxon>eudicotyledons</taxon>
        <taxon>Gunneridae</taxon>
        <taxon>Pentapetalae</taxon>
        <taxon>asterids</taxon>
        <taxon>lamiids</taxon>
        <taxon>Lamiales</taxon>
        <taxon>Lamiaceae</taxon>
        <taxon>Nepetoideae</taxon>
        <taxon>Mentheae</taxon>
        <taxon>Salviinae</taxon>
        <taxon>Salvia</taxon>
        <taxon>Salvia subgen. Calosphace</taxon>
        <taxon>core Calosphace</taxon>
    </lineage>
</organism>
<comment type="subcellular location">
    <subcellularLocation>
        <location evidence="1">Mitochondrion inner membrane</location>
        <topology evidence="1">Single-pass membrane protein</topology>
    </subcellularLocation>
</comment>
<dbReference type="GO" id="GO:0045273">
    <property type="term" value="C:respiratory chain complex II (succinate dehydrogenase)"/>
    <property type="evidence" value="ECO:0007669"/>
    <property type="project" value="InterPro"/>
</dbReference>